<dbReference type="InterPro" id="IPR029063">
    <property type="entry name" value="SAM-dependent_MTases_sf"/>
</dbReference>
<evidence type="ECO:0000256" key="2">
    <source>
        <dbReference type="ARBA" id="ARBA00012534"/>
    </source>
</evidence>
<dbReference type="GO" id="GO:0032259">
    <property type="term" value="P:methylation"/>
    <property type="evidence" value="ECO:0007669"/>
    <property type="project" value="UniProtKB-KW"/>
</dbReference>
<keyword evidence="4" id="KW-0808">Transferase</keyword>
<proteinExistence type="predicted"/>
<dbReference type="Gene3D" id="3.40.50.150">
    <property type="entry name" value="Vaccinia Virus protein VP39"/>
    <property type="match status" value="1"/>
</dbReference>
<dbReference type="GO" id="GO:0008983">
    <property type="term" value="F:protein-glutamate O-methyltransferase activity"/>
    <property type="evidence" value="ECO:0007669"/>
    <property type="project" value="UniProtKB-EC"/>
</dbReference>
<evidence type="ECO:0000313" key="7">
    <source>
        <dbReference type="EMBL" id="MBL3655869.1"/>
    </source>
</evidence>
<name>A0A937JYP1_9BACT</name>
<dbReference type="InterPro" id="IPR050903">
    <property type="entry name" value="Bact_Chemotaxis_MeTrfase"/>
</dbReference>
<dbReference type="InterPro" id="IPR026024">
    <property type="entry name" value="Chemotaxis_MeTrfase_CheR"/>
</dbReference>
<dbReference type="InterPro" id="IPR022642">
    <property type="entry name" value="CheR_C"/>
</dbReference>
<sequence length="283" mass="33200">MRTPIDPMINIQMNMSEFNKLSKFIYAHYGINLPIAKKVLLESRLQKHLRKIGIPSFKKYIEQVCNDQEHEEVVYMINLVSTNKTDFFREKSHFDYMRSIILPQAVIEKEREIKIWSAASSSGEEAYTLAMTMEEFNLQSEHKLHYSIIGSDISTDVLKTGQMAIYDESRISTVPIDLKRKYFLRSKDKSHSKVRLIKSIRDKVKFSRFNLMDERYPTHESFDIIFCRNVLIYFDKETQEKVVTKLTQCLKTGGYLFLGHSESIMGMDLPLVQKIHTGYLKTR</sequence>
<comment type="caution">
    <text evidence="7">The sequence shown here is derived from an EMBL/GenBank/DDBJ whole genome shotgun (WGS) entry which is preliminary data.</text>
</comment>
<dbReference type="Gene3D" id="1.10.155.10">
    <property type="entry name" value="Chemotaxis receptor methyltransferase CheR, N-terminal domain"/>
    <property type="match status" value="1"/>
</dbReference>
<dbReference type="SMART" id="SM00138">
    <property type="entry name" value="MeTrc"/>
    <property type="match status" value="1"/>
</dbReference>
<dbReference type="Pfam" id="PF01739">
    <property type="entry name" value="CheR"/>
    <property type="match status" value="1"/>
</dbReference>
<comment type="catalytic activity">
    <reaction evidence="1">
        <text>L-glutamyl-[protein] + S-adenosyl-L-methionine = [protein]-L-glutamate 5-O-methyl ester + S-adenosyl-L-homocysteine</text>
        <dbReference type="Rhea" id="RHEA:24452"/>
        <dbReference type="Rhea" id="RHEA-COMP:10208"/>
        <dbReference type="Rhea" id="RHEA-COMP:10311"/>
        <dbReference type="ChEBI" id="CHEBI:29973"/>
        <dbReference type="ChEBI" id="CHEBI:57856"/>
        <dbReference type="ChEBI" id="CHEBI:59789"/>
        <dbReference type="ChEBI" id="CHEBI:82795"/>
        <dbReference type="EC" id="2.1.1.80"/>
    </reaction>
</comment>
<dbReference type="AlphaFoldDB" id="A0A937JYP1"/>
<dbReference type="RefSeq" id="WP_202243545.1">
    <property type="nucleotide sequence ID" value="NZ_JAESIY010000003.1"/>
</dbReference>
<dbReference type="Pfam" id="PF03705">
    <property type="entry name" value="CheR_N"/>
    <property type="match status" value="1"/>
</dbReference>
<dbReference type="EC" id="2.1.1.80" evidence="2"/>
<evidence type="ECO:0000256" key="3">
    <source>
        <dbReference type="ARBA" id="ARBA00022603"/>
    </source>
</evidence>
<evidence type="ECO:0000256" key="1">
    <source>
        <dbReference type="ARBA" id="ARBA00001541"/>
    </source>
</evidence>
<keyword evidence="3 7" id="KW-0489">Methyltransferase</keyword>
<dbReference type="PIRSF" id="PIRSF000410">
    <property type="entry name" value="CheR"/>
    <property type="match status" value="1"/>
</dbReference>
<dbReference type="PANTHER" id="PTHR24422:SF26">
    <property type="entry name" value="CHEMOTAXIS PROTEIN METHYLTRANSFERASE"/>
    <property type="match status" value="1"/>
</dbReference>
<protein>
    <recommendedName>
        <fullName evidence="2">protein-glutamate O-methyltransferase</fullName>
        <ecNumber evidence="2">2.1.1.80</ecNumber>
    </recommendedName>
</protein>
<gene>
    <name evidence="7" type="ORF">JL102_06990</name>
</gene>
<feature type="domain" description="CheR-type methyltransferase" evidence="6">
    <location>
        <begin position="6"/>
        <end position="283"/>
    </location>
</feature>
<dbReference type="PRINTS" id="PR00996">
    <property type="entry name" value="CHERMTFRASE"/>
</dbReference>
<dbReference type="EMBL" id="JAESIY010000003">
    <property type="protein sequence ID" value="MBL3655869.1"/>
    <property type="molecule type" value="Genomic_DNA"/>
</dbReference>
<dbReference type="PROSITE" id="PS50123">
    <property type="entry name" value="CHER"/>
    <property type="match status" value="1"/>
</dbReference>
<evidence type="ECO:0000259" key="6">
    <source>
        <dbReference type="PROSITE" id="PS50123"/>
    </source>
</evidence>
<dbReference type="InterPro" id="IPR000780">
    <property type="entry name" value="CheR_MeTrfase"/>
</dbReference>
<organism evidence="7 8">
    <name type="scientific">Fulvivirga sediminis</name>
    <dbReference type="NCBI Taxonomy" id="2803949"/>
    <lineage>
        <taxon>Bacteria</taxon>
        <taxon>Pseudomonadati</taxon>
        <taxon>Bacteroidota</taxon>
        <taxon>Cytophagia</taxon>
        <taxon>Cytophagales</taxon>
        <taxon>Fulvivirgaceae</taxon>
        <taxon>Fulvivirga</taxon>
    </lineage>
</organism>
<evidence type="ECO:0000256" key="4">
    <source>
        <dbReference type="ARBA" id="ARBA00022679"/>
    </source>
</evidence>
<dbReference type="Proteomes" id="UP000659388">
    <property type="component" value="Unassembled WGS sequence"/>
</dbReference>
<dbReference type="CDD" id="cd02440">
    <property type="entry name" value="AdoMet_MTases"/>
    <property type="match status" value="1"/>
</dbReference>
<evidence type="ECO:0000256" key="5">
    <source>
        <dbReference type="ARBA" id="ARBA00022691"/>
    </source>
</evidence>
<dbReference type="InterPro" id="IPR022641">
    <property type="entry name" value="CheR_N"/>
</dbReference>
<dbReference type="SUPFAM" id="SSF53335">
    <property type="entry name" value="S-adenosyl-L-methionine-dependent methyltransferases"/>
    <property type="match status" value="1"/>
</dbReference>
<keyword evidence="5" id="KW-0949">S-adenosyl-L-methionine</keyword>
<dbReference type="InterPro" id="IPR036804">
    <property type="entry name" value="CheR_N_sf"/>
</dbReference>
<evidence type="ECO:0000313" key="8">
    <source>
        <dbReference type="Proteomes" id="UP000659388"/>
    </source>
</evidence>
<accession>A0A937JYP1</accession>
<dbReference type="PANTHER" id="PTHR24422">
    <property type="entry name" value="CHEMOTAXIS PROTEIN METHYLTRANSFERASE"/>
    <property type="match status" value="1"/>
</dbReference>
<dbReference type="SUPFAM" id="SSF47757">
    <property type="entry name" value="Chemotaxis receptor methyltransferase CheR, N-terminal domain"/>
    <property type="match status" value="1"/>
</dbReference>
<reference evidence="7" key="1">
    <citation type="submission" date="2021-01" db="EMBL/GenBank/DDBJ databases">
        <title>Fulvivirga kasyanovii gen. nov., sp nov., a novel member of the phylum Bacteroidetes isolated from seawater in a mussel farm.</title>
        <authorList>
            <person name="Zhao L.-H."/>
            <person name="Wang Z.-J."/>
        </authorList>
    </citation>
    <scope>NUCLEOTIDE SEQUENCE</scope>
    <source>
        <strain evidence="7">2943</strain>
    </source>
</reference>
<keyword evidence="8" id="KW-1185">Reference proteome</keyword>